<feature type="binding site" evidence="11 13">
    <location>
        <position position="78"/>
    </location>
    <ligand>
        <name>Zn(2+)</name>
        <dbReference type="ChEBI" id="CHEBI:29105"/>
        <label>1</label>
    </ligand>
</feature>
<keyword evidence="8 11" id="KW-0378">Hydrolase</keyword>
<dbReference type="InterPro" id="IPR001261">
    <property type="entry name" value="ArgE/DapE_CS"/>
</dbReference>
<dbReference type="CDD" id="cd03892">
    <property type="entry name" value="M20_peptT"/>
    <property type="match status" value="1"/>
</dbReference>
<dbReference type="AlphaFoldDB" id="A0A174PUR2"/>
<evidence type="ECO:0000256" key="13">
    <source>
        <dbReference type="PIRSR" id="PIRSR037215-2"/>
    </source>
</evidence>
<accession>A0A174PUR2</accession>
<keyword evidence="9 11" id="KW-0862">Zinc</keyword>
<evidence type="ECO:0000256" key="2">
    <source>
        <dbReference type="ARBA" id="ARBA00004496"/>
    </source>
</evidence>
<dbReference type="GO" id="GO:0005829">
    <property type="term" value="C:cytosol"/>
    <property type="evidence" value="ECO:0007669"/>
    <property type="project" value="TreeGrafter"/>
</dbReference>
<evidence type="ECO:0000256" key="7">
    <source>
        <dbReference type="ARBA" id="ARBA00022723"/>
    </source>
</evidence>
<comment type="function">
    <text evidence="11">Cleaves the N-terminal amino acid of tripeptides.</text>
</comment>
<dbReference type="NCBIfam" id="NF009920">
    <property type="entry name" value="PRK13381.1"/>
    <property type="match status" value="1"/>
</dbReference>
<dbReference type="FunFam" id="3.30.70.360:FF:000002">
    <property type="entry name" value="Peptidase T"/>
    <property type="match status" value="1"/>
</dbReference>
<evidence type="ECO:0000256" key="11">
    <source>
        <dbReference type="HAMAP-Rule" id="MF_00550"/>
    </source>
</evidence>
<dbReference type="GO" id="GO:0043171">
    <property type="term" value="P:peptide catabolic process"/>
    <property type="evidence" value="ECO:0007669"/>
    <property type="project" value="UniProtKB-UniRule"/>
</dbReference>
<evidence type="ECO:0000256" key="1">
    <source>
        <dbReference type="ARBA" id="ARBA00000870"/>
    </source>
</evidence>
<gene>
    <name evidence="15" type="primary">pepT_1</name>
    <name evidence="11" type="synonym">pepT</name>
    <name evidence="15" type="ORF">ERS852568_00285</name>
</gene>
<comment type="similarity">
    <text evidence="3 11">Belongs to the peptidase M20B family.</text>
</comment>
<feature type="binding site" evidence="11 13">
    <location>
        <position position="141"/>
    </location>
    <ligand>
        <name>Zn(2+)</name>
        <dbReference type="ChEBI" id="CHEBI:29105"/>
        <label>2</label>
    </ligand>
</feature>
<comment type="subcellular location">
    <subcellularLocation>
        <location evidence="2 11">Cytoplasm</location>
    </subcellularLocation>
</comment>
<feature type="active site" evidence="11 12">
    <location>
        <position position="80"/>
    </location>
</feature>
<evidence type="ECO:0000256" key="12">
    <source>
        <dbReference type="PIRSR" id="PIRSR037215-1"/>
    </source>
</evidence>
<keyword evidence="10 11" id="KW-0482">Metalloprotease</keyword>
<feature type="binding site" evidence="11 13">
    <location>
        <position position="198"/>
    </location>
    <ligand>
        <name>Zn(2+)</name>
        <dbReference type="ChEBI" id="CHEBI:29105"/>
        <label>1</label>
    </ligand>
</feature>
<evidence type="ECO:0000259" key="14">
    <source>
        <dbReference type="Pfam" id="PF07687"/>
    </source>
</evidence>
<dbReference type="EC" id="3.4.11.4" evidence="11"/>
<keyword evidence="4 11" id="KW-0031">Aminopeptidase</keyword>
<sequence>MKKVHERFLEYVKVDTKSDEETRTTPSTKGQLELGKILAEELKAIGLQDVRIDEFGYVYGTLKGNIDKKVPTVGFISHMDTAPDMSGRNVKPQIVENYDGGIVTLNKELNIKLDPKELPELKNYVGKTLITTDGTTLLGADDKAGVSEIITAMEYLINHPEIKHGDIKVGFTPDEEIGEGADHFNVKGFDADFAYTVDGGALGELEYENFNAAGAKVVIKGKNVHPGSAKNKMINSTLVAHEFLNMLPLNEVPEKTEGYEGFSHLMSINGTVENTEMSFIIRDFDSKEFDRRKEEFINAKEKLNSIYGKDTVSVEIKDQYRNMKEMIEPHMYIVDIAKKAMEMSDITPNIVPIRGGTDGARLSFMGLLTPNMFTGGENFHGRYEYIAIESMEKAVETIINIVKLCAEK</sequence>
<evidence type="ECO:0000256" key="8">
    <source>
        <dbReference type="ARBA" id="ARBA00022801"/>
    </source>
</evidence>
<evidence type="ECO:0000256" key="5">
    <source>
        <dbReference type="ARBA" id="ARBA00022490"/>
    </source>
</evidence>
<keyword evidence="5 11" id="KW-0963">Cytoplasm</keyword>
<comment type="catalytic activity">
    <reaction evidence="1 11">
        <text>Release of the N-terminal residue from a tripeptide.</text>
        <dbReference type="EC" id="3.4.11.4"/>
    </reaction>
</comment>
<feature type="active site" description="Proton acceptor" evidence="11 12">
    <location>
        <position position="175"/>
    </location>
</feature>
<dbReference type="SUPFAM" id="SSF55031">
    <property type="entry name" value="Bacterial exopeptidase dimerisation domain"/>
    <property type="match status" value="1"/>
</dbReference>
<dbReference type="Proteomes" id="UP000095563">
    <property type="component" value="Unassembled WGS sequence"/>
</dbReference>
<dbReference type="InterPro" id="IPR002933">
    <property type="entry name" value="Peptidase_M20"/>
</dbReference>
<dbReference type="Gene3D" id="3.30.70.360">
    <property type="match status" value="1"/>
</dbReference>
<dbReference type="NCBIfam" id="NF003976">
    <property type="entry name" value="PRK05469.1"/>
    <property type="match status" value="1"/>
</dbReference>
<comment type="cofactor">
    <cofactor evidence="11 13">
        <name>Zn(2+)</name>
        <dbReference type="ChEBI" id="CHEBI:29105"/>
    </cofactor>
    <text evidence="11 13">Binds 2 Zn(2+) ions per subunit.</text>
</comment>
<evidence type="ECO:0000256" key="3">
    <source>
        <dbReference type="ARBA" id="ARBA00009692"/>
    </source>
</evidence>
<evidence type="ECO:0000313" key="15">
    <source>
        <dbReference type="EMBL" id="CUP65114.1"/>
    </source>
</evidence>
<keyword evidence="7 11" id="KW-0479">Metal-binding</keyword>
<dbReference type="PANTHER" id="PTHR42994:SF1">
    <property type="entry name" value="PEPTIDASE T"/>
    <property type="match status" value="1"/>
</dbReference>
<dbReference type="GO" id="GO:0008237">
    <property type="term" value="F:metallopeptidase activity"/>
    <property type="evidence" value="ECO:0007669"/>
    <property type="project" value="UniProtKB-KW"/>
</dbReference>
<evidence type="ECO:0000256" key="9">
    <source>
        <dbReference type="ARBA" id="ARBA00022833"/>
    </source>
</evidence>
<dbReference type="RefSeq" id="WP_055206198.1">
    <property type="nucleotide sequence ID" value="NZ_CZBO01000001.1"/>
</dbReference>
<dbReference type="PIRSF" id="PIRSF037215">
    <property type="entry name" value="Peptidase_M20B"/>
    <property type="match status" value="1"/>
</dbReference>
<dbReference type="Pfam" id="PF07687">
    <property type="entry name" value="M20_dimer"/>
    <property type="match status" value="1"/>
</dbReference>
<feature type="binding site" evidence="11 13">
    <location>
        <position position="141"/>
    </location>
    <ligand>
        <name>Zn(2+)</name>
        <dbReference type="ChEBI" id="CHEBI:29105"/>
        <label>1</label>
    </ligand>
</feature>
<dbReference type="HAMAP" id="MF_00550">
    <property type="entry name" value="Aminopeptidase_M20"/>
    <property type="match status" value="1"/>
</dbReference>
<name>A0A174PUR2_9CLOT</name>
<dbReference type="Pfam" id="PF01546">
    <property type="entry name" value="Peptidase_M20"/>
    <property type="match status" value="1"/>
</dbReference>
<dbReference type="InterPro" id="IPR010161">
    <property type="entry name" value="Peptidase_M20B"/>
</dbReference>
<evidence type="ECO:0000256" key="10">
    <source>
        <dbReference type="ARBA" id="ARBA00023049"/>
    </source>
</evidence>
<evidence type="ECO:0000256" key="6">
    <source>
        <dbReference type="ARBA" id="ARBA00022670"/>
    </source>
</evidence>
<dbReference type="PANTHER" id="PTHR42994">
    <property type="entry name" value="PEPTIDASE T"/>
    <property type="match status" value="1"/>
</dbReference>
<feature type="domain" description="Peptidase M20 dimerisation" evidence="14">
    <location>
        <begin position="207"/>
        <end position="306"/>
    </location>
</feature>
<proteinExistence type="inferred from homology"/>
<evidence type="ECO:0000256" key="4">
    <source>
        <dbReference type="ARBA" id="ARBA00022438"/>
    </source>
</evidence>
<dbReference type="GO" id="GO:0006508">
    <property type="term" value="P:proteolysis"/>
    <property type="evidence" value="ECO:0007669"/>
    <property type="project" value="UniProtKB-UniRule"/>
</dbReference>
<reference evidence="15 16" key="1">
    <citation type="submission" date="2015-09" db="EMBL/GenBank/DDBJ databases">
        <authorList>
            <consortium name="Pathogen Informatics"/>
        </authorList>
    </citation>
    <scope>NUCLEOTIDE SEQUENCE [LARGE SCALE GENOMIC DNA]</scope>
    <source>
        <strain evidence="15 16">2789STDY5834956</strain>
    </source>
</reference>
<feature type="binding site" evidence="11 13">
    <location>
        <position position="380"/>
    </location>
    <ligand>
        <name>Zn(2+)</name>
        <dbReference type="ChEBI" id="CHEBI:29105"/>
        <label>2</label>
    </ligand>
</feature>
<dbReference type="PROSITE" id="PS00758">
    <property type="entry name" value="ARGE_DAPE_CPG2_1"/>
    <property type="match status" value="1"/>
</dbReference>
<keyword evidence="6 11" id="KW-0645">Protease</keyword>
<dbReference type="GO" id="GO:0008270">
    <property type="term" value="F:zinc ion binding"/>
    <property type="evidence" value="ECO:0007669"/>
    <property type="project" value="UniProtKB-UniRule"/>
</dbReference>
<dbReference type="Gene3D" id="3.40.630.10">
    <property type="entry name" value="Zn peptidases"/>
    <property type="match status" value="1"/>
</dbReference>
<evidence type="ECO:0000313" key="16">
    <source>
        <dbReference type="Proteomes" id="UP000095563"/>
    </source>
</evidence>
<dbReference type="GO" id="GO:0045148">
    <property type="term" value="F:tripeptide aminopeptidase activity"/>
    <property type="evidence" value="ECO:0007669"/>
    <property type="project" value="UniProtKB-UniRule"/>
</dbReference>
<dbReference type="EMBL" id="CZBO01000001">
    <property type="protein sequence ID" value="CUP65114.1"/>
    <property type="molecule type" value="Genomic_DNA"/>
</dbReference>
<dbReference type="PROSITE" id="PS00759">
    <property type="entry name" value="ARGE_DAPE_CPG2_2"/>
    <property type="match status" value="1"/>
</dbReference>
<dbReference type="SUPFAM" id="SSF53187">
    <property type="entry name" value="Zn-dependent exopeptidases"/>
    <property type="match status" value="1"/>
</dbReference>
<feature type="binding site" evidence="11 13">
    <location>
        <position position="176"/>
    </location>
    <ligand>
        <name>Zn(2+)</name>
        <dbReference type="ChEBI" id="CHEBI:29105"/>
        <label>2</label>
    </ligand>
</feature>
<dbReference type="NCBIfam" id="TIGR01882">
    <property type="entry name" value="peptidase-T"/>
    <property type="match status" value="1"/>
</dbReference>
<organism evidence="15 16">
    <name type="scientific">Clostridium baratii</name>
    <dbReference type="NCBI Taxonomy" id="1561"/>
    <lineage>
        <taxon>Bacteria</taxon>
        <taxon>Bacillati</taxon>
        <taxon>Bacillota</taxon>
        <taxon>Clostridia</taxon>
        <taxon>Eubacteriales</taxon>
        <taxon>Clostridiaceae</taxon>
        <taxon>Clostridium</taxon>
    </lineage>
</organism>
<dbReference type="InterPro" id="IPR036264">
    <property type="entry name" value="Bact_exopeptidase_dim_dom"/>
</dbReference>
<dbReference type="InterPro" id="IPR011650">
    <property type="entry name" value="Peptidase_M20_dimer"/>
</dbReference>
<protein>
    <recommendedName>
        <fullName evidence="11">Peptidase T</fullName>
        <ecNumber evidence="11">3.4.11.4</ecNumber>
    </recommendedName>
    <alternativeName>
        <fullName evidence="11">Aminotripeptidase</fullName>
        <shortName evidence="11">Tripeptidase</shortName>
    </alternativeName>
    <alternativeName>
        <fullName evidence="11">Tripeptide aminopeptidase</fullName>
    </alternativeName>
</protein>